<feature type="transmembrane region" description="Helical" evidence="1">
    <location>
        <begin position="67"/>
        <end position="87"/>
    </location>
</feature>
<keyword evidence="1" id="KW-0812">Transmembrane</keyword>
<organism evidence="2 3">
    <name type="scientific">Lasiosphaeria ovina</name>
    <dbReference type="NCBI Taxonomy" id="92902"/>
    <lineage>
        <taxon>Eukaryota</taxon>
        <taxon>Fungi</taxon>
        <taxon>Dikarya</taxon>
        <taxon>Ascomycota</taxon>
        <taxon>Pezizomycotina</taxon>
        <taxon>Sordariomycetes</taxon>
        <taxon>Sordariomycetidae</taxon>
        <taxon>Sordariales</taxon>
        <taxon>Lasiosphaeriaceae</taxon>
        <taxon>Lasiosphaeria</taxon>
    </lineage>
</organism>
<name>A0AAE0N039_9PEZI</name>
<reference evidence="2" key="2">
    <citation type="submission" date="2023-06" db="EMBL/GenBank/DDBJ databases">
        <authorList>
            <consortium name="Lawrence Berkeley National Laboratory"/>
            <person name="Haridas S."/>
            <person name="Hensen N."/>
            <person name="Bonometti L."/>
            <person name="Westerberg I."/>
            <person name="Brannstrom I.O."/>
            <person name="Guillou S."/>
            <person name="Cros-Aarteil S."/>
            <person name="Calhoun S."/>
            <person name="Kuo A."/>
            <person name="Mondo S."/>
            <person name="Pangilinan J."/>
            <person name="Riley R."/>
            <person name="Labutti K."/>
            <person name="Andreopoulos B."/>
            <person name="Lipzen A."/>
            <person name="Chen C."/>
            <person name="Yanf M."/>
            <person name="Daum C."/>
            <person name="Ng V."/>
            <person name="Clum A."/>
            <person name="Steindorff A."/>
            <person name="Ohm R."/>
            <person name="Martin F."/>
            <person name="Silar P."/>
            <person name="Natvig D."/>
            <person name="Lalanne C."/>
            <person name="Gautier V."/>
            <person name="Ament-Velasquez S.L."/>
            <person name="Kruys A."/>
            <person name="Hutchinson M.I."/>
            <person name="Powell A.J."/>
            <person name="Barry K."/>
            <person name="Miller A.N."/>
            <person name="Grigoriev I.V."/>
            <person name="Debuchy R."/>
            <person name="Gladieux P."/>
            <person name="Thoren M.H."/>
            <person name="Johannesson H."/>
        </authorList>
    </citation>
    <scope>NUCLEOTIDE SEQUENCE</scope>
    <source>
        <strain evidence="2">CBS 958.72</strain>
    </source>
</reference>
<keyword evidence="1" id="KW-0472">Membrane</keyword>
<keyword evidence="1" id="KW-1133">Transmembrane helix</keyword>
<proteinExistence type="predicted"/>
<evidence type="ECO:0000256" key="1">
    <source>
        <dbReference type="SAM" id="Phobius"/>
    </source>
</evidence>
<protein>
    <submittedName>
        <fullName evidence="2">Uncharacterized protein</fullName>
    </submittedName>
</protein>
<gene>
    <name evidence="2" type="ORF">B0T24DRAFT_682872</name>
</gene>
<dbReference type="Proteomes" id="UP001287356">
    <property type="component" value="Unassembled WGS sequence"/>
</dbReference>
<keyword evidence="3" id="KW-1185">Reference proteome</keyword>
<dbReference type="EMBL" id="JAULSN010000008">
    <property type="protein sequence ID" value="KAK3365802.1"/>
    <property type="molecule type" value="Genomic_DNA"/>
</dbReference>
<comment type="caution">
    <text evidence="2">The sequence shown here is derived from an EMBL/GenBank/DDBJ whole genome shotgun (WGS) entry which is preliminary data.</text>
</comment>
<accession>A0AAE0N039</accession>
<dbReference type="AlphaFoldDB" id="A0AAE0N039"/>
<reference evidence="2" key="1">
    <citation type="journal article" date="2023" name="Mol. Phylogenet. Evol.">
        <title>Genome-scale phylogeny and comparative genomics of the fungal order Sordariales.</title>
        <authorList>
            <person name="Hensen N."/>
            <person name="Bonometti L."/>
            <person name="Westerberg I."/>
            <person name="Brannstrom I.O."/>
            <person name="Guillou S."/>
            <person name="Cros-Aarteil S."/>
            <person name="Calhoun S."/>
            <person name="Haridas S."/>
            <person name="Kuo A."/>
            <person name="Mondo S."/>
            <person name="Pangilinan J."/>
            <person name="Riley R."/>
            <person name="LaButti K."/>
            <person name="Andreopoulos B."/>
            <person name="Lipzen A."/>
            <person name="Chen C."/>
            <person name="Yan M."/>
            <person name="Daum C."/>
            <person name="Ng V."/>
            <person name="Clum A."/>
            <person name="Steindorff A."/>
            <person name="Ohm R.A."/>
            <person name="Martin F."/>
            <person name="Silar P."/>
            <person name="Natvig D.O."/>
            <person name="Lalanne C."/>
            <person name="Gautier V."/>
            <person name="Ament-Velasquez S.L."/>
            <person name="Kruys A."/>
            <person name="Hutchinson M.I."/>
            <person name="Powell A.J."/>
            <person name="Barry K."/>
            <person name="Miller A.N."/>
            <person name="Grigoriev I.V."/>
            <person name="Debuchy R."/>
            <person name="Gladieux P."/>
            <person name="Hiltunen Thoren M."/>
            <person name="Johannesson H."/>
        </authorList>
    </citation>
    <scope>NUCLEOTIDE SEQUENCE</scope>
    <source>
        <strain evidence="2">CBS 958.72</strain>
    </source>
</reference>
<sequence length="92" mass="10263">MSPVIARAAMRAAAMRTVTRRQFSMIQSMRSFARSFESHPFERLPVSTPTHALDWSLPIKGLAKKSALYFPFMAVFLGWPLVAATVANGHIQ</sequence>
<evidence type="ECO:0000313" key="2">
    <source>
        <dbReference type="EMBL" id="KAK3365802.1"/>
    </source>
</evidence>
<evidence type="ECO:0000313" key="3">
    <source>
        <dbReference type="Proteomes" id="UP001287356"/>
    </source>
</evidence>